<dbReference type="Proteomes" id="UP001165121">
    <property type="component" value="Unassembled WGS sequence"/>
</dbReference>
<gene>
    <name evidence="2" type="ORF">Pfra01_002092700</name>
</gene>
<evidence type="ECO:0000259" key="1">
    <source>
        <dbReference type="Pfam" id="PF13843"/>
    </source>
</evidence>
<dbReference type="AlphaFoldDB" id="A0A9W6Y369"/>
<evidence type="ECO:0000313" key="3">
    <source>
        <dbReference type="Proteomes" id="UP001165121"/>
    </source>
</evidence>
<reference evidence="2" key="1">
    <citation type="submission" date="2023-04" db="EMBL/GenBank/DDBJ databases">
        <title>Phytophthora fragariaefolia NBRC 109709.</title>
        <authorList>
            <person name="Ichikawa N."/>
            <person name="Sato H."/>
            <person name="Tonouchi N."/>
        </authorList>
    </citation>
    <scope>NUCLEOTIDE SEQUENCE</scope>
    <source>
        <strain evidence="2">NBRC 109709</strain>
    </source>
</reference>
<evidence type="ECO:0000313" key="2">
    <source>
        <dbReference type="EMBL" id="GMF51630.1"/>
    </source>
</evidence>
<sequence>MSESEFNAYCGIEIAMSLCPMQDIAEYWSERQFIGQAAFKETMARTRFQNIRSALQLHAPDDPTLDKLRDPLWHSRIILAHF</sequence>
<dbReference type="PANTHER" id="PTHR46599">
    <property type="entry name" value="PIGGYBAC TRANSPOSABLE ELEMENT-DERIVED PROTEIN 4"/>
    <property type="match status" value="1"/>
</dbReference>
<dbReference type="InterPro" id="IPR029526">
    <property type="entry name" value="PGBD"/>
</dbReference>
<name>A0A9W6Y369_9STRA</name>
<dbReference type="PANTHER" id="PTHR46599:SF3">
    <property type="entry name" value="PIGGYBAC TRANSPOSABLE ELEMENT-DERIVED PROTEIN 4"/>
    <property type="match status" value="1"/>
</dbReference>
<dbReference type="OrthoDB" id="124452at2759"/>
<proteinExistence type="predicted"/>
<feature type="domain" description="PiggyBac transposable element-derived protein" evidence="1">
    <location>
        <begin position="2"/>
        <end position="63"/>
    </location>
</feature>
<keyword evidence="3" id="KW-1185">Reference proteome</keyword>
<organism evidence="2 3">
    <name type="scientific">Phytophthora fragariaefolia</name>
    <dbReference type="NCBI Taxonomy" id="1490495"/>
    <lineage>
        <taxon>Eukaryota</taxon>
        <taxon>Sar</taxon>
        <taxon>Stramenopiles</taxon>
        <taxon>Oomycota</taxon>
        <taxon>Peronosporomycetes</taxon>
        <taxon>Peronosporales</taxon>
        <taxon>Peronosporaceae</taxon>
        <taxon>Phytophthora</taxon>
    </lineage>
</organism>
<dbReference type="EMBL" id="BSXT01002927">
    <property type="protein sequence ID" value="GMF51630.1"/>
    <property type="molecule type" value="Genomic_DNA"/>
</dbReference>
<comment type="caution">
    <text evidence="2">The sequence shown here is derived from an EMBL/GenBank/DDBJ whole genome shotgun (WGS) entry which is preliminary data.</text>
</comment>
<protein>
    <submittedName>
        <fullName evidence="2">Unnamed protein product</fullName>
    </submittedName>
</protein>
<dbReference type="Pfam" id="PF13843">
    <property type="entry name" value="DDE_Tnp_1_7"/>
    <property type="match status" value="1"/>
</dbReference>
<accession>A0A9W6Y369</accession>